<accession>A0ABQ9YFF9</accession>
<comment type="caution">
    <text evidence="2">The sequence shown here is derived from an EMBL/GenBank/DDBJ whole genome shotgun (WGS) entry which is preliminary data.</text>
</comment>
<proteinExistence type="predicted"/>
<keyword evidence="3" id="KW-1185">Reference proteome</keyword>
<gene>
    <name evidence="2" type="ORF">BLNAU_2633</name>
</gene>
<dbReference type="Proteomes" id="UP001281761">
    <property type="component" value="Unassembled WGS sequence"/>
</dbReference>
<protein>
    <submittedName>
        <fullName evidence="2">Uncharacterized protein</fullName>
    </submittedName>
</protein>
<feature type="compositionally biased region" description="Basic and acidic residues" evidence="1">
    <location>
        <begin position="62"/>
        <end position="84"/>
    </location>
</feature>
<reference evidence="2 3" key="1">
    <citation type="journal article" date="2022" name="bioRxiv">
        <title>Genomics of Preaxostyla Flagellates Illuminates Evolutionary Transitions and the Path Towards Mitochondrial Loss.</title>
        <authorList>
            <person name="Novak L.V.F."/>
            <person name="Treitli S.C."/>
            <person name="Pyrih J."/>
            <person name="Halakuc P."/>
            <person name="Pipaliya S.V."/>
            <person name="Vacek V."/>
            <person name="Brzon O."/>
            <person name="Soukal P."/>
            <person name="Eme L."/>
            <person name="Dacks J.B."/>
            <person name="Karnkowska A."/>
            <person name="Elias M."/>
            <person name="Hampl V."/>
        </authorList>
    </citation>
    <scope>NUCLEOTIDE SEQUENCE [LARGE SCALE GENOMIC DNA]</scope>
    <source>
        <strain evidence="2">NAU3</strain>
        <tissue evidence="2">Gut</tissue>
    </source>
</reference>
<name>A0ABQ9YFF9_9EUKA</name>
<evidence type="ECO:0000256" key="1">
    <source>
        <dbReference type="SAM" id="MobiDB-lite"/>
    </source>
</evidence>
<evidence type="ECO:0000313" key="3">
    <source>
        <dbReference type="Proteomes" id="UP001281761"/>
    </source>
</evidence>
<feature type="region of interest" description="Disordered" evidence="1">
    <location>
        <begin position="38"/>
        <end position="96"/>
    </location>
</feature>
<organism evidence="2 3">
    <name type="scientific">Blattamonas nauphoetae</name>
    <dbReference type="NCBI Taxonomy" id="2049346"/>
    <lineage>
        <taxon>Eukaryota</taxon>
        <taxon>Metamonada</taxon>
        <taxon>Preaxostyla</taxon>
        <taxon>Oxymonadida</taxon>
        <taxon>Blattamonas</taxon>
    </lineage>
</organism>
<dbReference type="EMBL" id="JARBJD010000011">
    <property type="protein sequence ID" value="KAK2962390.1"/>
    <property type="molecule type" value="Genomic_DNA"/>
</dbReference>
<evidence type="ECO:0000313" key="2">
    <source>
        <dbReference type="EMBL" id="KAK2962390.1"/>
    </source>
</evidence>
<sequence length="96" mass="11002">MELGSTQGEENEEEKLKMELISQGMNPQKITMMQMQGMSLQQIAEMTGKNKNDEDDDEEGRDEVIKVKIEAEEKKKAEAEEKENKKKKGRSDLTPQ</sequence>